<dbReference type="SUPFAM" id="SSF56349">
    <property type="entry name" value="DNA breaking-rejoining enzymes"/>
    <property type="match status" value="1"/>
</dbReference>
<dbReference type="EMBL" id="RSCL01000005">
    <property type="protein sequence ID" value="RUT07265.1"/>
    <property type="molecule type" value="Genomic_DNA"/>
</dbReference>
<reference evidence="4" key="2">
    <citation type="journal article" date="2019" name="Genome Biol. Evol.">
        <title>Day and night: Metabolic profiles and evolutionary relationships of six axenic non-marine cyanobacteria.</title>
        <authorList>
            <person name="Will S.E."/>
            <person name="Henke P."/>
            <person name="Boedeker C."/>
            <person name="Huang S."/>
            <person name="Brinkmann H."/>
            <person name="Rohde M."/>
            <person name="Jarek M."/>
            <person name="Friedl T."/>
            <person name="Seufert S."/>
            <person name="Schumacher M."/>
            <person name="Overmann J."/>
            <person name="Neumann-Schaal M."/>
            <person name="Petersen J."/>
        </authorList>
    </citation>
    <scope>NUCLEOTIDE SEQUENCE [LARGE SCALE GENOMIC DNA]</scope>
    <source>
        <strain evidence="4">PCC 7102</strain>
    </source>
</reference>
<dbReference type="CDD" id="cd00397">
    <property type="entry name" value="DNA_BRE_C"/>
    <property type="match status" value="1"/>
</dbReference>
<feature type="coiled-coil region" evidence="2">
    <location>
        <begin position="425"/>
        <end position="455"/>
    </location>
</feature>
<dbReference type="Gene3D" id="1.10.443.10">
    <property type="entry name" value="Intergrase catalytic core"/>
    <property type="match status" value="1"/>
</dbReference>
<keyword evidence="2" id="KW-0175">Coiled coil</keyword>
<reference evidence="4" key="1">
    <citation type="submission" date="2018-12" db="EMBL/GenBank/DDBJ databases">
        <authorList>
            <person name="Will S."/>
            <person name="Neumann-Schaal M."/>
            <person name="Henke P."/>
        </authorList>
    </citation>
    <scope>NUCLEOTIDE SEQUENCE</scope>
    <source>
        <strain evidence="4">PCC 7102</strain>
    </source>
</reference>
<feature type="domain" description="Tyr recombinase" evidence="3">
    <location>
        <begin position="219"/>
        <end position="421"/>
    </location>
</feature>
<dbReference type="GO" id="GO:0015074">
    <property type="term" value="P:DNA integration"/>
    <property type="evidence" value="ECO:0007669"/>
    <property type="project" value="InterPro"/>
</dbReference>
<dbReference type="RefSeq" id="WP_127081088.1">
    <property type="nucleotide sequence ID" value="NZ_VLKB01000007.1"/>
</dbReference>
<gene>
    <name evidence="4" type="ORF">DSM106972_025260</name>
</gene>
<dbReference type="InterPro" id="IPR013762">
    <property type="entry name" value="Integrase-like_cat_sf"/>
</dbReference>
<sequence>MQSSDNKGKKGRVQVYVANGRLSVRLPRQYFENGQQPRYALNMEDNEFNKARADKIAQKIQFDLEDSCFDETLEKYGINKKVKKLENTNFVGIVSSSLPTTSISTLDIYDMYCEYKKGKLKETTYVVRYRGEYLKTLQQAIKTVGDDAIKIHNWLVDNVNANTTKRVLSIVDKAYQLAIQQNSITHNPFFNLHKDIDFKDNDKTHSQENDIEDDTDVLDKTKCYTWNESLIIRDYIKNRVGIAHWYHIVSFRFLTGCRPGEAFGLWWGDIWWDRECIVIRRSYASSIRKFKNTKNNTERIFPMPKNGELWNLLKELPEGEPGEVVFKTRTGKVVSSNNVNYLWYGHIKARMKGIISDLIKQGKLKQHFSFYKCRHTFVTHQIFDLGREPEIVNAWCEHSDAVSRKHYRDVSTYAMQANPELPANHNQTLSEVDILKKQLAEMQKQLEELKEKKQS</sequence>
<dbReference type="InterPro" id="IPR002104">
    <property type="entry name" value="Integrase_catalytic"/>
</dbReference>
<dbReference type="AlphaFoldDB" id="A0A433VML6"/>
<dbReference type="PANTHER" id="PTHR30349">
    <property type="entry name" value="PHAGE INTEGRASE-RELATED"/>
    <property type="match status" value="1"/>
</dbReference>
<evidence type="ECO:0000313" key="5">
    <source>
        <dbReference type="Proteomes" id="UP000271624"/>
    </source>
</evidence>
<evidence type="ECO:0000259" key="3">
    <source>
        <dbReference type="PROSITE" id="PS51898"/>
    </source>
</evidence>
<proteinExistence type="predicted"/>
<dbReference type="PANTHER" id="PTHR30349:SF64">
    <property type="entry name" value="PROPHAGE INTEGRASE INTD-RELATED"/>
    <property type="match status" value="1"/>
</dbReference>
<dbReference type="Proteomes" id="UP000271624">
    <property type="component" value="Unassembled WGS sequence"/>
</dbReference>
<evidence type="ECO:0000256" key="1">
    <source>
        <dbReference type="ARBA" id="ARBA00023172"/>
    </source>
</evidence>
<name>A0A433VML6_9CYAN</name>
<comment type="caution">
    <text evidence="4">The sequence shown here is derived from an EMBL/GenBank/DDBJ whole genome shotgun (WGS) entry which is preliminary data.</text>
</comment>
<organism evidence="4 5">
    <name type="scientific">Dulcicalothrix desertica PCC 7102</name>
    <dbReference type="NCBI Taxonomy" id="232991"/>
    <lineage>
        <taxon>Bacteria</taxon>
        <taxon>Bacillati</taxon>
        <taxon>Cyanobacteriota</taxon>
        <taxon>Cyanophyceae</taxon>
        <taxon>Nostocales</taxon>
        <taxon>Calotrichaceae</taxon>
        <taxon>Dulcicalothrix</taxon>
    </lineage>
</organism>
<dbReference type="InterPro" id="IPR011010">
    <property type="entry name" value="DNA_brk_join_enz"/>
</dbReference>
<dbReference type="PROSITE" id="PS51898">
    <property type="entry name" value="TYR_RECOMBINASE"/>
    <property type="match status" value="1"/>
</dbReference>
<evidence type="ECO:0000256" key="2">
    <source>
        <dbReference type="SAM" id="Coils"/>
    </source>
</evidence>
<keyword evidence="1" id="KW-0233">DNA recombination</keyword>
<dbReference type="GO" id="GO:0003677">
    <property type="term" value="F:DNA binding"/>
    <property type="evidence" value="ECO:0007669"/>
    <property type="project" value="InterPro"/>
</dbReference>
<dbReference type="Pfam" id="PF00589">
    <property type="entry name" value="Phage_integrase"/>
    <property type="match status" value="1"/>
</dbReference>
<dbReference type="GO" id="GO:0006310">
    <property type="term" value="P:DNA recombination"/>
    <property type="evidence" value="ECO:0007669"/>
    <property type="project" value="UniProtKB-KW"/>
</dbReference>
<evidence type="ECO:0000313" key="4">
    <source>
        <dbReference type="EMBL" id="RUT07265.1"/>
    </source>
</evidence>
<keyword evidence="5" id="KW-1185">Reference proteome</keyword>
<protein>
    <recommendedName>
        <fullName evidence="3">Tyr recombinase domain-containing protein</fullName>
    </recommendedName>
</protein>
<dbReference type="InterPro" id="IPR050090">
    <property type="entry name" value="Tyrosine_recombinase_XerCD"/>
</dbReference>
<accession>A0A433VML6</accession>
<dbReference type="OrthoDB" id="530235at2"/>